<dbReference type="InterPro" id="IPR001611">
    <property type="entry name" value="Leu-rich_rpt"/>
</dbReference>
<evidence type="ECO:0000313" key="5">
    <source>
        <dbReference type="Proteomes" id="UP000271974"/>
    </source>
</evidence>
<feature type="coiled-coil region" evidence="3">
    <location>
        <begin position="209"/>
        <end position="236"/>
    </location>
</feature>
<dbReference type="SUPFAM" id="SSF52058">
    <property type="entry name" value="L domain-like"/>
    <property type="match status" value="1"/>
</dbReference>
<proteinExistence type="predicted"/>
<dbReference type="SMART" id="SM00364">
    <property type="entry name" value="LRR_BAC"/>
    <property type="match status" value="4"/>
</dbReference>
<evidence type="ECO:0000256" key="3">
    <source>
        <dbReference type="SAM" id="Coils"/>
    </source>
</evidence>
<reference evidence="4 5" key="1">
    <citation type="submission" date="2019-01" db="EMBL/GenBank/DDBJ databases">
        <title>A draft genome assembly of the solar-powered sea slug Elysia chlorotica.</title>
        <authorList>
            <person name="Cai H."/>
            <person name="Li Q."/>
            <person name="Fang X."/>
            <person name="Li J."/>
            <person name="Curtis N.E."/>
            <person name="Altenburger A."/>
            <person name="Shibata T."/>
            <person name="Feng M."/>
            <person name="Maeda T."/>
            <person name="Schwartz J.A."/>
            <person name="Shigenobu S."/>
            <person name="Lundholm N."/>
            <person name="Nishiyama T."/>
            <person name="Yang H."/>
            <person name="Hasebe M."/>
            <person name="Li S."/>
            <person name="Pierce S.K."/>
            <person name="Wang J."/>
        </authorList>
    </citation>
    <scope>NUCLEOTIDE SEQUENCE [LARGE SCALE GENOMIC DNA]</scope>
    <source>
        <strain evidence="4">EC2010</strain>
        <tissue evidence="4">Whole organism of an adult</tissue>
    </source>
</reference>
<dbReference type="EMBL" id="RQTK01000256">
    <property type="protein sequence ID" value="RUS83134.1"/>
    <property type="molecule type" value="Genomic_DNA"/>
</dbReference>
<organism evidence="4 5">
    <name type="scientific">Elysia chlorotica</name>
    <name type="common">Eastern emerald elysia</name>
    <name type="synonym">Sea slug</name>
    <dbReference type="NCBI Taxonomy" id="188477"/>
    <lineage>
        <taxon>Eukaryota</taxon>
        <taxon>Metazoa</taxon>
        <taxon>Spiralia</taxon>
        <taxon>Lophotrochozoa</taxon>
        <taxon>Mollusca</taxon>
        <taxon>Gastropoda</taxon>
        <taxon>Heterobranchia</taxon>
        <taxon>Euthyneura</taxon>
        <taxon>Panpulmonata</taxon>
        <taxon>Sacoglossa</taxon>
        <taxon>Placobranchoidea</taxon>
        <taxon>Plakobranchidae</taxon>
        <taxon>Elysia</taxon>
    </lineage>
</organism>
<dbReference type="PANTHER" id="PTHR48051">
    <property type="match status" value="1"/>
</dbReference>
<dbReference type="STRING" id="188477.A0A3S1C516"/>
<protein>
    <submittedName>
        <fullName evidence="4">Uncharacterized protein</fullName>
    </submittedName>
</protein>
<accession>A0A3S1C516</accession>
<dbReference type="Pfam" id="PF00560">
    <property type="entry name" value="LRR_1"/>
    <property type="match status" value="1"/>
</dbReference>
<dbReference type="PROSITE" id="PS51450">
    <property type="entry name" value="LRR"/>
    <property type="match status" value="3"/>
</dbReference>
<dbReference type="Pfam" id="PF13855">
    <property type="entry name" value="LRR_8"/>
    <property type="match status" value="1"/>
</dbReference>
<evidence type="ECO:0000256" key="2">
    <source>
        <dbReference type="ARBA" id="ARBA00022737"/>
    </source>
</evidence>
<dbReference type="AlphaFoldDB" id="A0A3S1C516"/>
<evidence type="ECO:0000313" key="4">
    <source>
        <dbReference type="EMBL" id="RUS83134.1"/>
    </source>
</evidence>
<dbReference type="Proteomes" id="UP000271974">
    <property type="component" value="Unassembled WGS sequence"/>
</dbReference>
<gene>
    <name evidence="4" type="ORF">EGW08_009081</name>
</gene>
<keyword evidence="1" id="KW-0433">Leucine-rich repeat</keyword>
<dbReference type="InterPro" id="IPR032675">
    <property type="entry name" value="LRR_dom_sf"/>
</dbReference>
<evidence type="ECO:0000256" key="1">
    <source>
        <dbReference type="ARBA" id="ARBA00022614"/>
    </source>
</evidence>
<dbReference type="InterPro" id="IPR003591">
    <property type="entry name" value="Leu-rich_rpt_typical-subtyp"/>
</dbReference>
<dbReference type="SMART" id="SM00369">
    <property type="entry name" value="LRR_TYP"/>
    <property type="match status" value="4"/>
</dbReference>
<sequence length="319" mass="35805">MLEVPEGVYAMCKILQKQVLLLNDNALRDLVGGGDLADLADLTVLDLHGNHFKTLPDNIGCLQHLQVLDVSNNKLKHLPDSISKLKHLQTLKLRENRLKTFPDQVCGMPYLRTLDISHNEIRSLPTKLCGNRALETLVLDSSHMEYPSRDVCEKSTADVMMFLCKEAGVGYEHPSKYWYQAGKGGYSVAADSEAKRQFALMESQYNEGLQAYQSVLDKKRAEVEELQRAMQAEHTAQAELAARAAENHRSLLSSIKLNSDQDTFDLAELSKQRAAEKTEFLKYLSDFEAGAGSLLAQIQDYTAKAKETEELLEEMEKAR</sequence>
<dbReference type="PANTHER" id="PTHR48051:SF47">
    <property type="entry name" value="LEUCINE RICH REPEAT AND STERILE ALPHA MOTIF CONTAINING 1"/>
    <property type="match status" value="1"/>
</dbReference>
<dbReference type="OrthoDB" id="1711136at2759"/>
<dbReference type="GO" id="GO:0005737">
    <property type="term" value="C:cytoplasm"/>
    <property type="evidence" value="ECO:0007669"/>
    <property type="project" value="TreeGrafter"/>
</dbReference>
<comment type="caution">
    <text evidence="4">The sequence shown here is derived from an EMBL/GenBank/DDBJ whole genome shotgun (WGS) entry which is preliminary data.</text>
</comment>
<name>A0A3S1C516_ELYCH</name>
<dbReference type="InterPro" id="IPR050216">
    <property type="entry name" value="LRR_domain-containing"/>
</dbReference>
<keyword evidence="3" id="KW-0175">Coiled coil</keyword>
<feature type="non-terminal residue" evidence="4">
    <location>
        <position position="319"/>
    </location>
</feature>
<dbReference type="Gene3D" id="3.80.10.10">
    <property type="entry name" value="Ribonuclease Inhibitor"/>
    <property type="match status" value="1"/>
</dbReference>
<keyword evidence="5" id="KW-1185">Reference proteome</keyword>
<keyword evidence="2" id="KW-0677">Repeat</keyword>